<accession>A0A8J6H825</accession>
<dbReference type="PANTHER" id="PTHR43157:SF31">
    <property type="entry name" value="PHOSPHATIDYLINOSITOL-GLYCAN BIOSYNTHESIS CLASS F PROTEIN"/>
    <property type="match status" value="1"/>
</dbReference>
<keyword evidence="1" id="KW-0560">Oxidoreductase</keyword>
<dbReference type="SUPFAM" id="SSF51735">
    <property type="entry name" value="NAD(P)-binding Rossmann-fold domains"/>
    <property type="match status" value="1"/>
</dbReference>
<name>A0A8J6H825_TENMO</name>
<gene>
    <name evidence="3" type="ORF">GEV33_013701</name>
</gene>
<reference evidence="3" key="1">
    <citation type="journal article" date="2020" name="J Insects Food Feed">
        <title>The yellow mealworm (Tenebrio molitor) genome: a resource for the emerging insects as food and feed industry.</title>
        <authorList>
            <person name="Eriksson T."/>
            <person name="Andere A."/>
            <person name="Kelstrup H."/>
            <person name="Emery V."/>
            <person name="Picard C."/>
        </authorList>
    </citation>
    <scope>NUCLEOTIDE SEQUENCE</scope>
    <source>
        <strain evidence="3">Stoneville</strain>
        <tissue evidence="3">Whole head</tissue>
    </source>
</reference>
<evidence type="ECO:0000313" key="4">
    <source>
        <dbReference type="Proteomes" id="UP000719412"/>
    </source>
</evidence>
<comment type="caution">
    <text evidence="3">The sequence shown here is derived from an EMBL/GenBank/DDBJ whole genome shotgun (WGS) entry which is preliminary data.</text>
</comment>
<dbReference type="InterPro" id="IPR002347">
    <property type="entry name" value="SDR_fam"/>
</dbReference>
<dbReference type="AlphaFoldDB" id="A0A8J6H825"/>
<evidence type="ECO:0000313" key="3">
    <source>
        <dbReference type="EMBL" id="KAH0809087.1"/>
    </source>
</evidence>
<keyword evidence="2" id="KW-1133">Transmembrane helix</keyword>
<proteinExistence type="predicted"/>
<dbReference type="GO" id="GO:0016491">
    <property type="term" value="F:oxidoreductase activity"/>
    <property type="evidence" value="ECO:0007669"/>
    <property type="project" value="UniProtKB-KW"/>
</dbReference>
<feature type="transmembrane region" description="Helical" evidence="2">
    <location>
        <begin position="42"/>
        <end position="60"/>
    </location>
</feature>
<organism evidence="3 4">
    <name type="scientific">Tenebrio molitor</name>
    <name type="common">Yellow mealworm beetle</name>
    <dbReference type="NCBI Taxonomy" id="7067"/>
    <lineage>
        <taxon>Eukaryota</taxon>
        <taxon>Metazoa</taxon>
        <taxon>Ecdysozoa</taxon>
        <taxon>Arthropoda</taxon>
        <taxon>Hexapoda</taxon>
        <taxon>Insecta</taxon>
        <taxon>Pterygota</taxon>
        <taxon>Neoptera</taxon>
        <taxon>Endopterygota</taxon>
        <taxon>Coleoptera</taxon>
        <taxon>Polyphaga</taxon>
        <taxon>Cucujiformia</taxon>
        <taxon>Tenebrionidae</taxon>
        <taxon>Tenebrio</taxon>
    </lineage>
</organism>
<dbReference type="InterPro" id="IPR036291">
    <property type="entry name" value="NAD(P)-bd_dom_sf"/>
</dbReference>
<keyword evidence="2" id="KW-0812">Transmembrane</keyword>
<dbReference type="PANTHER" id="PTHR43157">
    <property type="entry name" value="PHOSPHATIDYLINOSITOL-GLYCAN BIOSYNTHESIS CLASS F PROTEIN-RELATED"/>
    <property type="match status" value="1"/>
</dbReference>
<dbReference type="Gene3D" id="3.40.50.720">
    <property type="entry name" value="NAD(P)-binding Rossmann-like Domain"/>
    <property type="match status" value="1"/>
</dbReference>
<keyword evidence="2" id="KW-0472">Membrane</keyword>
<reference evidence="3" key="2">
    <citation type="submission" date="2021-08" db="EMBL/GenBank/DDBJ databases">
        <authorList>
            <person name="Eriksson T."/>
        </authorList>
    </citation>
    <scope>NUCLEOTIDE SEQUENCE</scope>
    <source>
        <strain evidence="3">Stoneville</strain>
        <tissue evidence="3">Whole head</tissue>
    </source>
</reference>
<dbReference type="Pfam" id="PF00106">
    <property type="entry name" value="adh_short"/>
    <property type="match status" value="1"/>
</dbReference>
<dbReference type="Proteomes" id="UP000719412">
    <property type="component" value="Unassembled WGS sequence"/>
</dbReference>
<protein>
    <submittedName>
        <fullName evidence="3">Uncharacterized protein</fullName>
    </submittedName>
</protein>
<dbReference type="PRINTS" id="PR00081">
    <property type="entry name" value="GDHRDH"/>
</dbReference>
<sequence length="376" mass="41971">MGLRKPREERRRWKVAAFFAPDFRAIVARMFTMIVYHAYFKYVAFAVAAVVFPVIGLVLLKIIQKLTTGRCTSLVCLNGKTAIVTGGGSGIGFETALLLAGRGCRVIIADREDATKAKNKIIEVTNNTNIVTKHLDLTSFQSIRKFAKEINTTEDRLDILINNAGAGAVANKHTDDGLHITMQINHFGPFLLTHLLADLLKKSAPSRIIWVSSASAFFWNNLTVKNLNYSEKQPLNFLRASFIYGNSKLCNVIAANGFAERLRKFGVTSNSLHPGLVNTHIHLKTARILGIETFGKLFTNTVLFLYGKSPKEGAQTTIALAVSNHLKTVTGKHFWDCRTFVQPPKTWKKTFCNEIWSKSEELTKLKPEEKLPVESF</sequence>
<dbReference type="EMBL" id="JABDTM020028350">
    <property type="protein sequence ID" value="KAH0809087.1"/>
    <property type="molecule type" value="Genomic_DNA"/>
</dbReference>
<keyword evidence="4" id="KW-1185">Reference proteome</keyword>
<evidence type="ECO:0000256" key="2">
    <source>
        <dbReference type="SAM" id="Phobius"/>
    </source>
</evidence>
<evidence type="ECO:0000256" key="1">
    <source>
        <dbReference type="ARBA" id="ARBA00023002"/>
    </source>
</evidence>